<dbReference type="Proteomes" id="UP000001396">
    <property type="component" value="Unassembled WGS sequence"/>
</dbReference>
<accession>D3B8Z8</accession>
<evidence type="ECO:0000313" key="2">
    <source>
        <dbReference type="Proteomes" id="UP000001396"/>
    </source>
</evidence>
<gene>
    <name evidence="1" type="ORF">PPL_04942</name>
</gene>
<dbReference type="RefSeq" id="XP_020434154.1">
    <property type="nucleotide sequence ID" value="XM_020575838.1"/>
</dbReference>
<organism evidence="1 2">
    <name type="scientific">Heterostelium pallidum (strain ATCC 26659 / Pp 5 / PN500)</name>
    <name type="common">Cellular slime mold</name>
    <name type="synonym">Polysphondylium pallidum</name>
    <dbReference type="NCBI Taxonomy" id="670386"/>
    <lineage>
        <taxon>Eukaryota</taxon>
        <taxon>Amoebozoa</taxon>
        <taxon>Evosea</taxon>
        <taxon>Eumycetozoa</taxon>
        <taxon>Dictyostelia</taxon>
        <taxon>Acytosteliales</taxon>
        <taxon>Acytosteliaceae</taxon>
        <taxon>Heterostelium</taxon>
    </lineage>
</organism>
<reference evidence="1 2" key="1">
    <citation type="journal article" date="2011" name="Genome Res.">
        <title>Phylogeny-wide analysis of social amoeba genomes highlights ancient origins for complex intercellular communication.</title>
        <authorList>
            <person name="Heidel A.J."/>
            <person name="Lawal H.M."/>
            <person name="Felder M."/>
            <person name="Schilde C."/>
            <person name="Helps N.R."/>
            <person name="Tunggal B."/>
            <person name="Rivero F."/>
            <person name="John U."/>
            <person name="Schleicher M."/>
            <person name="Eichinger L."/>
            <person name="Platzer M."/>
            <person name="Noegel A.A."/>
            <person name="Schaap P."/>
            <person name="Gloeckner G."/>
        </authorList>
    </citation>
    <scope>NUCLEOTIDE SEQUENCE [LARGE SCALE GENOMIC DNA]</scope>
    <source>
        <strain evidence="2">ATCC 26659 / Pp 5 / PN500</strain>
    </source>
</reference>
<evidence type="ECO:0000313" key="1">
    <source>
        <dbReference type="EMBL" id="EFA82037.1"/>
    </source>
</evidence>
<dbReference type="GeneID" id="31360428"/>
<comment type="caution">
    <text evidence="1">The sequence shown here is derived from an EMBL/GenBank/DDBJ whole genome shotgun (WGS) entry which is preliminary data.</text>
</comment>
<name>D3B8Z8_HETP5</name>
<dbReference type="InParanoid" id="D3B8Z8"/>
<protein>
    <submittedName>
        <fullName evidence="1">Uncharacterized protein</fullName>
    </submittedName>
</protein>
<proteinExistence type="predicted"/>
<dbReference type="AlphaFoldDB" id="D3B8Z8"/>
<dbReference type="EMBL" id="ADBJ01000021">
    <property type="protein sequence ID" value="EFA82037.1"/>
    <property type="molecule type" value="Genomic_DNA"/>
</dbReference>
<sequence length="125" mass="14676">MIITQIPVLKLIVEYIDSNLDRICFVLTCKDLFDKRNKILTIKPEVLDHDMQHYFMEFKMKSFLKKTYEQVKALSKISSVDVDVPNVSGRYTGPIRYYQPDFNSEFLTRTHSNSGCSQRLWSDLS</sequence>
<keyword evidence="2" id="KW-1185">Reference proteome</keyword>